<dbReference type="InterPro" id="IPR012340">
    <property type="entry name" value="NA-bd_OB-fold"/>
</dbReference>
<dbReference type="Gene3D" id="3.40.50.10190">
    <property type="entry name" value="BRCT domain"/>
    <property type="match status" value="2"/>
</dbReference>
<proteinExistence type="predicted"/>
<dbReference type="GO" id="GO:0006303">
    <property type="term" value="P:double-strand break repair via nonhomologous end joining"/>
    <property type="evidence" value="ECO:0007669"/>
    <property type="project" value="TreeGrafter"/>
</dbReference>
<protein>
    <submittedName>
        <fullName evidence="4">Dna ligase</fullName>
    </submittedName>
</protein>
<dbReference type="Gene3D" id="2.40.50.140">
    <property type="entry name" value="Nucleic acid-binding proteins"/>
    <property type="match status" value="1"/>
</dbReference>
<keyword evidence="1" id="KW-0233">DNA recombination</keyword>
<organism evidence="4 5">
    <name type="scientific">Thalictrum thalictroides</name>
    <name type="common">Rue-anemone</name>
    <name type="synonym">Anemone thalictroides</name>
    <dbReference type="NCBI Taxonomy" id="46969"/>
    <lineage>
        <taxon>Eukaryota</taxon>
        <taxon>Viridiplantae</taxon>
        <taxon>Streptophyta</taxon>
        <taxon>Embryophyta</taxon>
        <taxon>Tracheophyta</taxon>
        <taxon>Spermatophyta</taxon>
        <taxon>Magnoliopsida</taxon>
        <taxon>Ranunculales</taxon>
        <taxon>Ranunculaceae</taxon>
        <taxon>Thalictroideae</taxon>
        <taxon>Thalictrum</taxon>
    </lineage>
</organism>
<dbReference type="GO" id="GO:0005524">
    <property type="term" value="F:ATP binding"/>
    <property type="evidence" value="ECO:0007669"/>
    <property type="project" value="InterPro"/>
</dbReference>
<dbReference type="GO" id="GO:0006310">
    <property type="term" value="P:DNA recombination"/>
    <property type="evidence" value="ECO:0007669"/>
    <property type="project" value="UniProtKB-KW"/>
</dbReference>
<feature type="region of interest" description="Disordered" evidence="2">
    <location>
        <begin position="440"/>
        <end position="548"/>
    </location>
</feature>
<accession>A0A7J6WC51</accession>
<gene>
    <name evidence="4" type="ORF">FRX31_015509</name>
</gene>
<feature type="domain" description="BRCT" evidence="3">
    <location>
        <begin position="155"/>
        <end position="231"/>
    </location>
</feature>
<dbReference type="GO" id="GO:0032807">
    <property type="term" value="C:DNA ligase IV complex"/>
    <property type="evidence" value="ECO:0007669"/>
    <property type="project" value="TreeGrafter"/>
</dbReference>
<evidence type="ECO:0000313" key="5">
    <source>
        <dbReference type="Proteomes" id="UP000554482"/>
    </source>
</evidence>
<dbReference type="InterPro" id="IPR036420">
    <property type="entry name" value="BRCT_dom_sf"/>
</dbReference>
<dbReference type="EMBL" id="JABWDY010018119">
    <property type="protein sequence ID" value="KAF5194901.1"/>
    <property type="molecule type" value="Genomic_DNA"/>
</dbReference>
<dbReference type="SUPFAM" id="SSF52113">
    <property type="entry name" value="BRCT domain"/>
    <property type="match status" value="2"/>
</dbReference>
<evidence type="ECO:0000256" key="2">
    <source>
        <dbReference type="SAM" id="MobiDB-lite"/>
    </source>
</evidence>
<feature type="non-terminal residue" evidence="4">
    <location>
        <position position="757"/>
    </location>
</feature>
<feature type="compositionally biased region" description="Basic residues" evidence="2">
    <location>
        <begin position="502"/>
        <end position="519"/>
    </location>
</feature>
<dbReference type="Pfam" id="PF04679">
    <property type="entry name" value="DNA_ligase_A_C"/>
    <property type="match status" value="1"/>
</dbReference>
<dbReference type="GO" id="GO:0003910">
    <property type="term" value="F:DNA ligase (ATP) activity"/>
    <property type="evidence" value="ECO:0007669"/>
    <property type="project" value="InterPro"/>
</dbReference>
<dbReference type="FunFam" id="2.40.50.140:FF:000173">
    <property type="entry name" value="DNA ligase"/>
    <property type="match status" value="1"/>
</dbReference>
<reference evidence="4 5" key="1">
    <citation type="submission" date="2020-06" db="EMBL/GenBank/DDBJ databases">
        <title>Transcriptomic and genomic resources for Thalictrum thalictroides and T. hernandezii: Facilitating candidate gene discovery in an emerging model plant lineage.</title>
        <authorList>
            <person name="Arias T."/>
            <person name="Riano-Pachon D.M."/>
            <person name="Di Stilio V.S."/>
        </authorList>
    </citation>
    <scope>NUCLEOTIDE SEQUENCE [LARGE SCALE GENOMIC DNA]</scope>
    <source>
        <strain evidence="5">cv. WT478/WT964</strain>
        <tissue evidence="4">Leaves</tissue>
    </source>
</reference>
<dbReference type="InterPro" id="IPR001357">
    <property type="entry name" value="BRCT_dom"/>
</dbReference>
<dbReference type="PANTHER" id="PTHR45997">
    <property type="entry name" value="DNA LIGASE 4"/>
    <property type="match status" value="1"/>
</dbReference>
<dbReference type="InterPro" id="IPR029710">
    <property type="entry name" value="LIG4"/>
</dbReference>
<evidence type="ECO:0000256" key="1">
    <source>
        <dbReference type="ARBA" id="ARBA00023172"/>
    </source>
</evidence>
<dbReference type="InterPro" id="IPR012309">
    <property type="entry name" value="DNA_ligase_ATP-dep_C"/>
</dbReference>
<dbReference type="SMART" id="SM00292">
    <property type="entry name" value="BRCT"/>
    <property type="match status" value="2"/>
</dbReference>
<keyword evidence="5" id="KW-1185">Reference proteome</keyword>
<dbReference type="PANTHER" id="PTHR45997:SF1">
    <property type="entry name" value="DNA LIGASE 4"/>
    <property type="match status" value="1"/>
</dbReference>
<comment type="caution">
    <text evidence="4">The sequence shown here is derived from an EMBL/GenBank/DDBJ whole genome shotgun (WGS) entry which is preliminary data.</text>
</comment>
<evidence type="ECO:0000313" key="4">
    <source>
        <dbReference type="EMBL" id="KAF5194901.1"/>
    </source>
</evidence>
<feature type="compositionally biased region" description="Polar residues" evidence="2">
    <location>
        <begin position="450"/>
        <end position="460"/>
    </location>
</feature>
<feature type="compositionally biased region" description="Low complexity" evidence="2">
    <location>
        <begin position="521"/>
        <end position="532"/>
    </location>
</feature>
<dbReference type="SUPFAM" id="SSF50249">
    <property type="entry name" value="Nucleic acid-binding proteins"/>
    <property type="match status" value="1"/>
</dbReference>
<dbReference type="Proteomes" id="UP000554482">
    <property type="component" value="Unassembled WGS sequence"/>
</dbReference>
<feature type="domain" description="BRCT" evidence="3">
    <location>
        <begin position="346"/>
        <end position="420"/>
    </location>
</feature>
<dbReference type="GO" id="GO:0006297">
    <property type="term" value="P:nucleotide-excision repair, DNA gap filling"/>
    <property type="evidence" value="ECO:0007669"/>
    <property type="project" value="TreeGrafter"/>
</dbReference>
<evidence type="ECO:0000259" key="3">
    <source>
        <dbReference type="PROSITE" id="PS50172"/>
    </source>
</evidence>
<name>A0A7J6WC51_THATH</name>
<dbReference type="GO" id="GO:0003677">
    <property type="term" value="F:DNA binding"/>
    <property type="evidence" value="ECO:0007669"/>
    <property type="project" value="InterPro"/>
</dbReference>
<dbReference type="OrthoDB" id="151490at2759"/>
<dbReference type="Pfam" id="PF12738">
    <property type="entry name" value="PTCB-BRCT"/>
    <property type="match status" value="1"/>
</dbReference>
<dbReference type="AlphaFoldDB" id="A0A7J6WC51"/>
<feature type="region of interest" description="Disordered" evidence="2">
    <location>
        <begin position="114"/>
        <end position="133"/>
    </location>
</feature>
<keyword evidence="4" id="KW-0436">Ligase</keyword>
<dbReference type="FunFam" id="3.40.50.10190:FF:000072">
    <property type="entry name" value="DNA ligase"/>
    <property type="match status" value="1"/>
</dbReference>
<dbReference type="PROSITE" id="PS50172">
    <property type="entry name" value="BRCT"/>
    <property type="match status" value="2"/>
</dbReference>
<sequence>VGTGLTDEELHALVTKLKPYFRKNEYPKRTPSFYEVTHNSKERPDVWIESPEKSIILSITSDIRTIKSEAFAAPYSLRFPRIDRVRYDKPWHECLDVQAFMDLVHSSNGNTRGVSYGGVQENKPKRMKSSRKGDKKTISVVPSHFIQTDVSGVKEATCLFANMMFYFINVPPAPDLSLDYFHKLVAENGGSFSMNLNDSVTHCIAAERKGIKYQAAKLRGDVIHYSWVLDCCSQKPYNTLAAASFSRYFLFLADSSKNKLQAEVDEFSDSFYWDLDLMDIKQLFNNLDTSADPKTIEYYKRKYCPNEKWSKFQDCRMYFYLTYSQSINVEWGVQLELALRRLKLEVSMHGGEVSNKLMHATHLVVLSAPGSDVDFETLFKSFSVSDRRLLRSKRLHVVRYQWLEDSLEQDQKLKEETYSLKPDDFEDLNNEEREVALEVEAPSSLDDSHNTVNQSISASSVKDVKRNRGKPAVQKQRISTAHETGTKRKRGRPAQTNTKTRTNLKRGRMLGKSQNRRAKIGGNESENSASSDDASHKEEVGSSGVFSGIHRTIPEEDEGSQRNKGPVTFDTLQGEEAAKWSDMAHVTEIGCGNGSRDPEVAEGSGNVLEMGREVKKNTSEKLEVMADPLQAMLLDMIPSLGPKKAHTANYVLEDEKLCIASDVPSQGAKAVTADSILEYEKQNINPDVQPVKKKKVSYKDVANDLLKDWQFWDSSVLPLTPEVIPEACLEVYPTIDERYDQKIYDFALSNNLKLIMA</sequence>